<evidence type="ECO:0000313" key="1">
    <source>
        <dbReference type="EMBL" id="SCY83744.1"/>
    </source>
</evidence>
<reference evidence="1 2" key="1">
    <citation type="submission" date="2016-10" db="EMBL/GenBank/DDBJ databases">
        <authorList>
            <person name="de Groot N.N."/>
        </authorList>
    </citation>
    <scope>NUCLEOTIDE SEQUENCE [LARGE SCALE GENOMIC DNA]</scope>
    <source>
        <strain evidence="1 2">AA1</strain>
    </source>
</reference>
<dbReference type="STRING" id="419481.SAMN05216233_12554"/>
<keyword evidence="2" id="KW-1185">Reference proteome</keyword>
<protein>
    <submittedName>
        <fullName evidence="1">Uncharacterized protein</fullName>
    </submittedName>
</protein>
<sequence>MSTVGMTHNEFTDEEIEAKKKAIFDSMGKRGQKMIMKQGYENWNPFGDPKDPLDIRVDGSERTVDQLIREFLVQAGPEDPSNQYSQAVMEMAMGVMNNTDKVRAAFEFVHWYDELLKKEGKTLTFD</sequence>
<accession>A0A1G5J6C3</accession>
<dbReference type="EMBL" id="FMUX01000025">
    <property type="protein sequence ID" value="SCY83744.1"/>
    <property type="molecule type" value="Genomic_DNA"/>
</dbReference>
<evidence type="ECO:0000313" key="2">
    <source>
        <dbReference type="Proteomes" id="UP000198870"/>
    </source>
</evidence>
<dbReference type="AlphaFoldDB" id="A0A1G5J6C3"/>
<dbReference type="RefSeq" id="WP_226860074.1">
    <property type="nucleotide sequence ID" value="NZ_FMUX01000025.1"/>
</dbReference>
<gene>
    <name evidence="1" type="ORF">SAMN05216233_12554</name>
</gene>
<dbReference type="Proteomes" id="UP000198870">
    <property type="component" value="Unassembled WGS sequence"/>
</dbReference>
<proteinExistence type="predicted"/>
<name>A0A1G5J6C3_9BACT</name>
<organism evidence="1 2">
    <name type="scientific">Desulfoluna spongiiphila</name>
    <dbReference type="NCBI Taxonomy" id="419481"/>
    <lineage>
        <taxon>Bacteria</taxon>
        <taxon>Pseudomonadati</taxon>
        <taxon>Thermodesulfobacteriota</taxon>
        <taxon>Desulfobacteria</taxon>
        <taxon>Desulfobacterales</taxon>
        <taxon>Desulfolunaceae</taxon>
        <taxon>Desulfoluna</taxon>
    </lineage>
</organism>